<dbReference type="EMBL" id="JAYWIO010000003">
    <property type="protein sequence ID" value="KAK7274898.1"/>
    <property type="molecule type" value="Genomic_DNA"/>
</dbReference>
<reference evidence="2 3" key="1">
    <citation type="submission" date="2024-01" db="EMBL/GenBank/DDBJ databases">
        <title>The genomes of 5 underutilized Papilionoideae crops provide insights into root nodulation and disease resistanc.</title>
        <authorList>
            <person name="Yuan L."/>
        </authorList>
    </citation>
    <scope>NUCLEOTIDE SEQUENCE [LARGE SCALE GENOMIC DNA]</scope>
    <source>
        <strain evidence="2">ZHUSHIDOU_FW_LH</strain>
        <tissue evidence="2">Leaf</tissue>
    </source>
</reference>
<proteinExistence type="predicted"/>
<organism evidence="2 3">
    <name type="scientific">Crotalaria pallida</name>
    <name type="common">Smooth rattlebox</name>
    <name type="synonym">Crotalaria striata</name>
    <dbReference type="NCBI Taxonomy" id="3830"/>
    <lineage>
        <taxon>Eukaryota</taxon>
        <taxon>Viridiplantae</taxon>
        <taxon>Streptophyta</taxon>
        <taxon>Embryophyta</taxon>
        <taxon>Tracheophyta</taxon>
        <taxon>Spermatophyta</taxon>
        <taxon>Magnoliopsida</taxon>
        <taxon>eudicotyledons</taxon>
        <taxon>Gunneridae</taxon>
        <taxon>Pentapetalae</taxon>
        <taxon>rosids</taxon>
        <taxon>fabids</taxon>
        <taxon>Fabales</taxon>
        <taxon>Fabaceae</taxon>
        <taxon>Papilionoideae</taxon>
        <taxon>50 kb inversion clade</taxon>
        <taxon>genistoids sensu lato</taxon>
        <taxon>core genistoids</taxon>
        <taxon>Crotalarieae</taxon>
        <taxon>Crotalaria</taxon>
    </lineage>
</organism>
<feature type="transmembrane region" description="Helical" evidence="1">
    <location>
        <begin position="44"/>
        <end position="62"/>
    </location>
</feature>
<keyword evidence="3" id="KW-1185">Reference proteome</keyword>
<sequence>MISSNYLFIELLRYIYQSPFILVLSLSGIFNTDFLVILGTNAAWLHVLVLHLVGFHWHMIYIEAAQFLSLPVTPQLSCSFAEGDGGDWAMTIMMKEAVTNELPVLKSKDASVLDLELFYDHHS</sequence>
<dbReference type="Proteomes" id="UP001372338">
    <property type="component" value="Unassembled WGS sequence"/>
</dbReference>
<dbReference type="AlphaFoldDB" id="A0AAN9IBM8"/>
<evidence type="ECO:0000313" key="3">
    <source>
        <dbReference type="Proteomes" id="UP001372338"/>
    </source>
</evidence>
<evidence type="ECO:0000256" key="1">
    <source>
        <dbReference type="SAM" id="Phobius"/>
    </source>
</evidence>
<feature type="transmembrane region" description="Helical" evidence="1">
    <location>
        <begin position="20"/>
        <end position="38"/>
    </location>
</feature>
<accession>A0AAN9IBM8</accession>
<comment type="caution">
    <text evidence="2">The sequence shown here is derived from an EMBL/GenBank/DDBJ whole genome shotgun (WGS) entry which is preliminary data.</text>
</comment>
<keyword evidence="1" id="KW-0472">Membrane</keyword>
<keyword evidence="1" id="KW-0812">Transmembrane</keyword>
<name>A0AAN9IBM8_CROPI</name>
<gene>
    <name evidence="2" type="ORF">RIF29_15999</name>
</gene>
<protein>
    <submittedName>
        <fullName evidence="2">Uncharacterized protein</fullName>
    </submittedName>
</protein>
<evidence type="ECO:0000313" key="2">
    <source>
        <dbReference type="EMBL" id="KAK7274898.1"/>
    </source>
</evidence>
<keyword evidence="1" id="KW-1133">Transmembrane helix</keyword>